<protein>
    <recommendedName>
        <fullName evidence="1">N-acetyltransferase domain-containing protein</fullName>
    </recommendedName>
</protein>
<dbReference type="CDD" id="cd04301">
    <property type="entry name" value="NAT_SF"/>
    <property type="match status" value="1"/>
</dbReference>
<reference evidence="3" key="1">
    <citation type="journal article" date="2019" name="Int. J. Syst. Evol. Microbiol.">
        <title>The Global Catalogue of Microorganisms (GCM) 10K type strain sequencing project: providing services to taxonomists for standard genome sequencing and annotation.</title>
        <authorList>
            <consortium name="The Broad Institute Genomics Platform"/>
            <consortium name="The Broad Institute Genome Sequencing Center for Infectious Disease"/>
            <person name="Wu L."/>
            <person name="Ma J."/>
        </authorList>
    </citation>
    <scope>NUCLEOTIDE SEQUENCE [LARGE SCALE GENOMIC DNA]</scope>
    <source>
        <strain evidence="3">JCM 17939</strain>
    </source>
</reference>
<dbReference type="InterPro" id="IPR016181">
    <property type="entry name" value="Acyl_CoA_acyltransferase"/>
</dbReference>
<dbReference type="EMBL" id="BAABHK010000011">
    <property type="protein sequence ID" value="GAA4633057.1"/>
    <property type="molecule type" value="Genomic_DNA"/>
</dbReference>
<evidence type="ECO:0000259" key="1">
    <source>
        <dbReference type="PROSITE" id="PS51186"/>
    </source>
</evidence>
<name>A0ABP8UL35_9ACTN</name>
<dbReference type="Proteomes" id="UP001501442">
    <property type="component" value="Unassembled WGS sequence"/>
</dbReference>
<sequence>MVDSASPARVSLELRNIGDERTLREFHETLLAPNFAPEELFSADTLVDGVHKGKARVLAGLTGDGTLVAGAVGEWFAGSHVQLLTYLVVSPEARGLGAGSRVLQAALRQWIDELRPLLVVGEVEDPRCFKDVGLGDPEARVRFYERLGVRSLPVPYAQPALSPDLGRVPHLMLMVFAADEAARRPEGTIDGSIVERFLVEYFESTEGPLRSDDAELRAMLTACRKPNGLPLLRAHELPEY</sequence>
<keyword evidence="3" id="KW-1185">Reference proteome</keyword>
<organism evidence="2 3">
    <name type="scientific">Actinoallomurus vinaceus</name>
    <dbReference type="NCBI Taxonomy" id="1080074"/>
    <lineage>
        <taxon>Bacteria</taxon>
        <taxon>Bacillati</taxon>
        <taxon>Actinomycetota</taxon>
        <taxon>Actinomycetes</taxon>
        <taxon>Streptosporangiales</taxon>
        <taxon>Thermomonosporaceae</taxon>
        <taxon>Actinoallomurus</taxon>
    </lineage>
</organism>
<accession>A0ABP8UL35</accession>
<dbReference type="RefSeq" id="WP_345436041.1">
    <property type="nucleotide sequence ID" value="NZ_BAABHK010000011.1"/>
</dbReference>
<dbReference type="SUPFAM" id="SSF55729">
    <property type="entry name" value="Acyl-CoA N-acyltransferases (Nat)"/>
    <property type="match status" value="1"/>
</dbReference>
<evidence type="ECO:0000313" key="3">
    <source>
        <dbReference type="Proteomes" id="UP001501442"/>
    </source>
</evidence>
<gene>
    <name evidence="2" type="ORF">GCM10023196_069070</name>
</gene>
<proteinExistence type="predicted"/>
<dbReference type="Gene3D" id="3.40.630.30">
    <property type="match status" value="1"/>
</dbReference>
<evidence type="ECO:0000313" key="2">
    <source>
        <dbReference type="EMBL" id="GAA4633057.1"/>
    </source>
</evidence>
<dbReference type="InterPro" id="IPR000182">
    <property type="entry name" value="GNAT_dom"/>
</dbReference>
<feature type="domain" description="N-acetyltransferase" evidence="1">
    <location>
        <begin position="10"/>
        <end position="179"/>
    </location>
</feature>
<comment type="caution">
    <text evidence="2">The sequence shown here is derived from an EMBL/GenBank/DDBJ whole genome shotgun (WGS) entry which is preliminary data.</text>
</comment>
<dbReference type="PROSITE" id="PS51186">
    <property type="entry name" value="GNAT"/>
    <property type="match status" value="1"/>
</dbReference>
<dbReference type="Pfam" id="PF13508">
    <property type="entry name" value="Acetyltransf_7"/>
    <property type="match status" value="1"/>
</dbReference>